<dbReference type="InterPro" id="IPR001492">
    <property type="entry name" value="Flagellin"/>
</dbReference>
<dbReference type="GO" id="GO:0005198">
    <property type="term" value="F:structural molecule activity"/>
    <property type="evidence" value="ECO:0007669"/>
    <property type="project" value="UniProtKB-UniRule"/>
</dbReference>
<evidence type="ECO:0000256" key="4">
    <source>
        <dbReference type="RuleBase" id="RU362073"/>
    </source>
</evidence>
<name>A0A3E0UCS0_9GAMM</name>
<evidence type="ECO:0000259" key="6">
    <source>
        <dbReference type="Pfam" id="PF00700"/>
    </source>
</evidence>
<keyword evidence="8" id="KW-0969">Cilium</keyword>
<dbReference type="EMBL" id="QUOV01000001">
    <property type="protein sequence ID" value="REL34799.1"/>
    <property type="molecule type" value="Genomic_DNA"/>
</dbReference>
<dbReference type="GO" id="GO:0009288">
    <property type="term" value="C:bacterial-type flagellum"/>
    <property type="evidence" value="ECO:0007669"/>
    <property type="project" value="UniProtKB-SubCell"/>
</dbReference>
<evidence type="ECO:0000256" key="2">
    <source>
        <dbReference type="ARBA" id="ARBA00022525"/>
    </source>
</evidence>
<keyword evidence="2 4" id="KW-0964">Secreted</keyword>
<comment type="similarity">
    <text evidence="1 4">Belongs to the bacterial flagellin family.</text>
</comment>
<evidence type="ECO:0000256" key="3">
    <source>
        <dbReference type="ARBA" id="ARBA00023143"/>
    </source>
</evidence>
<evidence type="ECO:0000313" key="8">
    <source>
        <dbReference type="EMBL" id="REL34801.1"/>
    </source>
</evidence>
<dbReference type="InterPro" id="IPR042187">
    <property type="entry name" value="Flagellin_C_sub2"/>
</dbReference>
<dbReference type="RefSeq" id="WP_115999475.1">
    <property type="nucleotide sequence ID" value="NZ_QUOV01000001.1"/>
</dbReference>
<dbReference type="PANTHER" id="PTHR42792">
    <property type="entry name" value="FLAGELLIN"/>
    <property type="match status" value="1"/>
</dbReference>
<keyword evidence="8" id="KW-0282">Flagellum</keyword>
<evidence type="ECO:0000256" key="1">
    <source>
        <dbReference type="ARBA" id="ARBA00005709"/>
    </source>
</evidence>
<dbReference type="Gene3D" id="1.20.1330.10">
    <property type="entry name" value="f41 fragment of flagellin, N-terminal domain"/>
    <property type="match status" value="1"/>
</dbReference>
<dbReference type="PANTHER" id="PTHR42792:SF2">
    <property type="entry name" value="FLAGELLIN"/>
    <property type="match status" value="1"/>
</dbReference>
<dbReference type="Gene3D" id="6.10.10.10">
    <property type="entry name" value="Flagellar export chaperone, C-terminal domain"/>
    <property type="match status" value="1"/>
</dbReference>
<sequence length="271" mass="28702">MALVVNSNIQSLNSQRQLSRSTNDLGTSFERLSSGKRINSARDDAAGLQISSRLTSQINGLNQGTRNANDAISLAQTAEGALEEYTNTIQRMRTLAVQSSNGSNSTADRIALNTEYTALESELTRISDQTSFGGVSLLNGEYSERFQVGANAGQTISISITQNFDNTSVLGAGGGVSSFDKAQSAIAKLDSALEVVNTTRSNLGAAQNRFSSVIRSNDNTAQNVSASRSRIEDTDYAAESANLARNNVLQQAASSLLAQANQQPQIALSLL</sequence>
<dbReference type="Gene3D" id="6.10.280.190">
    <property type="match status" value="1"/>
</dbReference>
<comment type="caution">
    <text evidence="8">The sequence shown here is derived from an EMBL/GenBank/DDBJ whole genome shotgun (WGS) entry which is preliminary data.</text>
</comment>
<gene>
    <name evidence="7" type="ORF">DXX92_05190</name>
    <name evidence="8" type="ORF">DXX92_05200</name>
</gene>
<dbReference type="SUPFAM" id="SSF64518">
    <property type="entry name" value="Phase 1 flagellin"/>
    <property type="match status" value="1"/>
</dbReference>
<organism evidence="8 9">
    <name type="scientific">Thalassotalea euphylliae</name>
    <dbReference type="NCBI Taxonomy" id="1655234"/>
    <lineage>
        <taxon>Bacteria</taxon>
        <taxon>Pseudomonadati</taxon>
        <taxon>Pseudomonadota</taxon>
        <taxon>Gammaproteobacteria</taxon>
        <taxon>Alteromonadales</taxon>
        <taxon>Colwelliaceae</taxon>
        <taxon>Thalassotalea</taxon>
    </lineage>
</organism>
<dbReference type="Pfam" id="PF00700">
    <property type="entry name" value="Flagellin_C"/>
    <property type="match status" value="1"/>
</dbReference>
<evidence type="ECO:0000313" key="7">
    <source>
        <dbReference type="EMBL" id="REL34799.1"/>
    </source>
</evidence>
<reference evidence="8 9" key="1">
    <citation type="submission" date="2018-08" db="EMBL/GenBank/DDBJ databases">
        <title>Thalassotalea euphylliae genome.</title>
        <authorList>
            <person name="Summers S."/>
            <person name="Rice S.A."/>
            <person name="Freckelton M.L."/>
            <person name="Nedved B.T."/>
            <person name="Hadfield M.G."/>
        </authorList>
    </citation>
    <scope>NUCLEOTIDE SEQUENCE [LARGE SCALE GENOMIC DNA]</scope>
    <source>
        <strain evidence="8 9">H2</strain>
    </source>
</reference>
<dbReference type="GO" id="GO:0005576">
    <property type="term" value="C:extracellular region"/>
    <property type="evidence" value="ECO:0007669"/>
    <property type="project" value="UniProtKB-SubCell"/>
</dbReference>
<evidence type="ECO:0000259" key="5">
    <source>
        <dbReference type="Pfam" id="PF00669"/>
    </source>
</evidence>
<protein>
    <recommendedName>
        <fullName evidence="4">Flagellin</fullName>
    </recommendedName>
</protein>
<dbReference type="OrthoDB" id="9796789at2"/>
<keyword evidence="8" id="KW-0966">Cell projection</keyword>
<comment type="subcellular location">
    <subcellularLocation>
        <location evidence="4">Secreted</location>
    </subcellularLocation>
    <subcellularLocation>
        <location evidence="4">Bacterial flagellum</location>
    </subcellularLocation>
</comment>
<feature type="domain" description="Flagellin C-terminal" evidence="6">
    <location>
        <begin position="187"/>
        <end position="271"/>
    </location>
</feature>
<evidence type="ECO:0000313" key="9">
    <source>
        <dbReference type="Proteomes" id="UP000256999"/>
    </source>
</evidence>
<dbReference type="Pfam" id="PF00669">
    <property type="entry name" value="Flagellin_N"/>
    <property type="match status" value="1"/>
</dbReference>
<feature type="domain" description="Flagellin N-terminal" evidence="5">
    <location>
        <begin position="5"/>
        <end position="141"/>
    </location>
</feature>
<comment type="function">
    <text evidence="4">Flagellin is the subunit protein which polymerizes to form the filaments of bacterial flagella.</text>
</comment>
<dbReference type="InterPro" id="IPR046358">
    <property type="entry name" value="Flagellin_C"/>
</dbReference>
<dbReference type="PRINTS" id="PR00207">
    <property type="entry name" value="FLAGELLIN"/>
</dbReference>
<dbReference type="Proteomes" id="UP000256999">
    <property type="component" value="Unassembled WGS sequence"/>
</dbReference>
<proteinExistence type="inferred from homology"/>
<accession>A0A3E0UCS0</accession>
<dbReference type="EMBL" id="QUOV01000001">
    <property type="protein sequence ID" value="REL34801.1"/>
    <property type="molecule type" value="Genomic_DNA"/>
</dbReference>
<dbReference type="InterPro" id="IPR001029">
    <property type="entry name" value="Flagellin_N"/>
</dbReference>
<dbReference type="AlphaFoldDB" id="A0A3E0UCS0"/>
<keyword evidence="3 4" id="KW-0975">Bacterial flagellum</keyword>